<dbReference type="InterPro" id="IPR005599">
    <property type="entry name" value="GPI_mannosylTrfase"/>
</dbReference>
<sequence>MSGRELSKKKVHFSTFPPLFYPVDLTSEYARQRGTEDVMIYLSKEAQNQKVKGILFLMPCHATPYYSTLHYDLPMRILDCSPSEEKGIPDDSDHFMMDPVSFVSTLMKNGSLPSHVVLFDSEEQLLRDFLISHSFTEIRRFFHAHFKVDRDLQASVVVYALAN</sequence>
<keyword evidence="3" id="KW-0808">Transferase</keyword>
<keyword evidence="6" id="KW-1133">Transmembrane helix</keyword>
<dbReference type="PANTHER" id="PTHR22760">
    <property type="entry name" value="GLYCOSYLTRANSFERASE"/>
    <property type="match status" value="1"/>
</dbReference>
<evidence type="ECO:0000256" key="1">
    <source>
        <dbReference type="ARBA" id="ARBA00004477"/>
    </source>
</evidence>
<evidence type="ECO:0000256" key="7">
    <source>
        <dbReference type="ARBA" id="ARBA00023136"/>
    </source>
</evidence>
<evidence type="ECO:0000256" key="6">
    <source>
        <dbReference type="ARBA" id="ARBA00022989"/>
    </source>
</evidence>
<evidence type="ECO:0000313" key="9">
    <source>
        <dbReference type="EMBL" id="KAB5514448.1"/>
    </source>
</evidence>
<evidence type="ECO:0000256" key="8">
    <source>
        <dbReference type="RuleBase" id="RU363075"/>
    </source>
</evidence>
<dbReference type="Proteomes" id="UP000326939">
    <property type="component" value="Chromosome 18"/>
</dbReference>
<dbReference type="PANTHER" id="PTHR22760:SF4">
    <property type="entry name" value="GPI MANNOSYLTRANSFERASE 3"/>
    <property type="match status" value="1"/>
</dbReference>
<keyword evidence="5 8" id="KW-0256">Endoplasmic reticulum</keyword>
<keyword evidence="2 8" id="KW-0328">Glycosyltransferase</keyword>
<dbReference type="AlphaFoldDB" id="A0A5N5J5G1"/>
<name>A0A5N5J5G1_9ROSI</name>
<keyword evidence="4" id="KW-0812">Transmembrane</keyword>
<proteinExistence type="inferred from homology"/>
<accession>A0A5N5J5G1</accession>
<dbReference type="EMBL" id="VDCV01000018">
    <property type="protein sequence ID" value="KAB5514448.1"/>
    <property type="molecule type" value="Genomic_DNA"/>
</dbReference>
<protein>
    <recommendedName>
        <fullName evidence="8">Mannosyltransferase</fullName>
        <ecNumber evidence="8">2.4.1.-</ecNumber>
    </recommendedName>
</protein>
<dbReference type="EC" id="2.4.1.-" evidence="8"/>
<evidence type="ECO:0000256" key="2">
    <source>
        <dbReference type="ARBA" id="ARBA00022676"/>
    </source>
</evidence>
<dbReference type="GO" id="GO:0006506">
    <property type="term" value="P:GPI anchor biosynthetic process"/>
    <property type="evidence" value="ECO:0007669"/>
    <property type="project" value="TreeGrafter"/>
</dbReference>
<comment type="subcellular location">
    <subcellularLocation>
        <location evidence="1 8">Endoplasmic reticulum membrane</location>
        <topology evidence="1 8">Multi-pass membrane protein</topology>
    </subcellularLocation>
</comment>
<reference evidence="10" key="1">
    <citation type="journal article" date="2019" name="Gigascience">
        <title>De novo genome assembly of the endangered Acer yangbiense, a plant species with extremely small populations endemic to Yunnan Province, China.</title>
        <authorList>
            <person name="Yang J."/>
            <person name="Wariss H.M."/>
            <person name="Tao L."/>
            <person name="Zhang R."/>
            <person name="Yun Q."/>
            <person name="Hollingsworth P."/>
            <person name="Dao Z."/>
            <person name="Luo G."/>
            <person name="Guo H."/>
            <person name="Ma Y."/>
            <person name="Sun W."/>
        </authorList>
    </citation>
    <scope>NUCLEOTIDE SEQUENCE [LARGE SCALE GENOMIC DNA]</scope>
    <source>
        <strain evidence="10">cv. br00</strain>
    </source>
</reference>
<comment type="caution">
    <text evidence="9">The sequence shown here is derived from an EMBL/GenBank/DDBJ whole genome shotgun (WGS) entry which is preliminary data.</text>
</comment>
<dbReference type="GO" id="GO:0000026">
    <property type="term" value="F:alpha-1,2-mannosyltransferase activity"/>
    <property type="evidence" value="ECO:0007669"/>
    <property type="project" value="TreeGrafter"/>
</dbReference>
<evidence type="ECO:0000256" key="3">
    <source>
        <dbReference type="ARBA" id="ARBA00022679"/>
    </source>
</evidence>
<comment type="similarity">
    <text evidence="8">Belongs to the glycosyltransferase 22 family.</text>
</comment>
<keyword evidence="7" id="KW-0472">Membrane</keyword>
<evidence type="ECO:0000256" key="4">
    <source>
        <dbReference type="ARBA" id="ARBA00022692"/>
    </source>
</evidence>
<dbReference type="GO" id="GO:0005789">
    <property type="term" value="C:endoplasmic reticulum membrane"/>
    <property type="evidence" value="ECO:0007669"/>
    <property type="project" value="UniProtKB-SubCell"/>
</dbReference>
<keyword evidence="10" id="KW-1185">Reference proteome</keyword>
<gene>
    <name evidence="9" type="ORF">DKX38_028354</name>
</gene>
<evidence type="ECO:0000256" key="5">
    <source>
        <dbReference type="ARBA" id="ARBA00022824"/>
    </source>
</evidence>
<organism evidence="9 10">
    <name type="scientific">Salix brachista</name>
    <dbReference type="NCBI Taxonomy" id="2182728"/>
    <lineage>
        <taxon>Eukaryota</taxon>
        <taxon>Viridiplantae</taxon>
        <taxon>Streptophyta</taxon>
        <taxon>Embryophyta</taxon>
        <taxon>Tracheophyta</taxon>
        <taxon>Spermatophyta</taxon>
        <taxon>Magnoliopsida</taxon>
        <taxon>eudicotyledons</taxon>
        <taxon>Gunneridae</taxon>
        <taxon>Pentapetalae</taxon>
        <taxon>rosids</taxon>
        <taxon>fabids</taxon>
        <taxon>Malpighiales</taxon>
        <taxon>Salicaceae</taxon>
        <taxon>Saliceae</taxon>
        <taxon>Salix</taxon>
    </lineage>
</organism>
<evidence type="ECO:0000313" key="10">
    <source>
        <dbReference type="Proteomes" id="UP000326939"/>
    </source>
</evidence>